<dbReference type="AlphaFoldDB" id="A0A9P9FQ70"/>
<accession>A0A9P9FQ70</accession>
<dbReference type="Gene3D" id="1.20.58.340">
    <property type="entry name" value="Magnesium transport protein CorA, transmembrane region"/>
    <property type="match status" value="1"/>
</dbReference>
<evidence type="ECO:0000313" key="3">
    <source>
        <dbReference type="Proteomes" id="UP000738349"/>
    </source>
</evidence>
<name>A0A9P9FQ70_9HYPO</name>
<keyword evidence="3" id="KW-1185">Reference proteome</keyword>
<dbReference type="Proteomes" id="UP000738349">
    <property type="component" value="Unassembled WGS sequence"/>
</dbReference>
<evidence type="ECO:0000313" key="2">
    <source>
        <dbReference type="EMBL" id="KAH7175209.1"/>
    </source>
</evidence>
<evidence type="ECO:0000256" key="1">
    <source>
        <dbReference type="SAM" id="Phobius"/>
    </source>
</evidence>
<feature type="transmembrane region" description="Helical" evidence="1">
    <location>
        <begin position="430"/>
        <end position="451"/>
    </location>
</feature>
<reference evidence="2" key="1">
    <citation type="journal article" date="2021" name="Nat. Commun.">
        <title>Genetic determinants of endophytism in the Arabidopsis root mycobiome.</title>
        <authorList>
            <person name="Mesny F."/>
            <person name="Miyauchi S."/>
            <person name="Thiergart T."/>
            <person name="Pickel B."/>
            <person name="Atanasova L."/>
            <person name="Karlsson M."/>
            <person name="Huettel B."/>
            <person name="Barry K.W."/>
            <person name="Haridas S."/>
            <person name="Chen C."/>
            <person name="Bauer D."/>
            <person name="Andreopoulos W."/>
            <person name="Pangilinan J."/>
            <person name="LaButti K."/>
            <person name="Riley R."/>
            <person name="Lipzen A."/>
            <person name="Clum A."/>
            <person name="Drula E."/>
            <person name="Henrissat B."/>
            <person name="Kohler A."/>
            <person name="Grigoriev I.V."/>
            <person name="Martin F.M."/>
            <person name="Hacquard S."/>
        </authorList>
    </citation>
    <scope>NUCLEOTIDE SEQUENCE</scope>
    <source>
        <strain evidence="2">MPI-CAGE-AT-0147</strain>
    </source>
</reference>
<protein>
    <submittedName>
        <fullName evidence="2">Uncharacterized protein</fullName>
    </submittedName>
</protein>
<feature type="transmembrane region" description="Helical" evidence="1">
    <location>
        <begin position="387"/>
        <end position="410"/>
    </location>
</feature>
<keyword evidence="1" id="KW-1133">Transmembrane helix</keyword>
<keyword evidence="1" id="KW-0472">Membrane</keyword>
<organism evidence="2 3">
    <name type="scientific">Dactylonectria macrodidyma</name>
    <dbReference type="NCBI Taxonomy" id="307937"/>
    <lineage>
        <taxon>Eukaryota</taxon>
        <taxon>Fungi</taxon>
        <taxon>Dikarya</taxon>
        <taxon>Ascomycota</taxon>
        <taxon>Pezizomycotina</taxon>
        <taxon>Sordariomycetes</taxon>
        <taxon>Hypocreomycetidae</taxon>
        <taxon>Hypocreales</taxon>
        <taxon>Nectriaceae</taxon>
        <taxon>Dactylonectria</taxon>
    </lineage>
</organism>
<proteinExistence type="predicted"/>
<gene>
    <name evidence="2" type="ORF">EDB81DRAFT_138</name>
</gene>
<dbReference type="EMBL" id="JAGMUV010000001">
    <property type="protein sequence ID" value="KAH7175209.1"/>
    <property type="molecule type" value="Genomic_DNA"/>
</dbReference>
<keyword evidence="1" id="KW-0812">Transmembrane</keyword>
<comment type="caution">
    <text evidence="2">The sequence shown here is derived from an EMBL/GenBank/DDBJ whole genome shotgun (WGS) entry which is preliminary data.</text>
</comment>
<sequence>MEDLHHHLGSHSVWEKYDVPKSPTFDITEIWGYDGSDSTVCNHRAISSADVANWLDEPSEKLLYPRSHVRLARFVWVGENPKTSRQSPSTGVLATILESWGLQQASDYSRSSYAGVAALPSQGDTREFTVTYHPKIALAWSSSTIGGATHTQAVAFTGAEQRTEILNILASRWRPDVVSHPVFPAFLCSLVLSGEFDDTVKGIKSDVREVEVRTGHHRFSHRQERPAAGELGNLSARMSGCAAKLANGSRKLSVVGALNDFIIRHTGGQTPSESSHDDKPRNMEGLELEKEDSIYTRWSSPLRPLVTLQDKPSTSPATLLSHHVDVLQQRLAMQSVDNEYVRQRVQVQIAALFHLIAQQDNTIAFDTARATRKLAASSQEDSSSMKMLAMVAMFFLPGSFVAALFSTPLFDWDGAPVDSSSIGIGTRPQFALFWAVTVSVTVLTFAAYLVGMALRKRRAKRLDISA</sequence>
<dbReference type="OrthoDB" id="3642468at2759"/>